<dbReference type="GO" id="GO:0000976">
    <property type="term" value="F:transcription cis-regulatory region binding"/>
    <property type="evidence" value="ECO:0007669"/>
    <property type="project" value="TreeGrafter"/>
</dbReference>
<geneLocation type="plastid" evidence="5"/>
<dbReference type="InterPro" id="IPR000847">
    <property type="entry name" value="LysR_HTH_N"/>
</dbReference>
<keyword evidence="5" id="KW-0934">Plastid</keyword>
<dbReference type="PRINTS" id="PR00039">
    <property type="entry name" value="HTHLYSR"/>
</dbReference>
<accession>A0A3R5WX91</accession>
<dbReference type="PANTHER" id="PTHR30126">
    <property type="entry name" value="HTH-TYPE TRANSCRIPTIONAL REGULATOR"/>
    <property type="match status" value="1"/>
</dbReference>
<comment type="similarity">
    <text evidence="1">Belongs to the LysR transcriptional regulatory family.</text>
</comment>
<dbReference type="PANTHER" id="PTHR30126:SF98">
    <property type="entry name" value="HTH-TYPE TRANSCRIPTIONAL ACTIVATOR BAUR"/>
    <property type="match status" value="1"/>
</dbReference>
<dbReference type="InterPro" id="IPR036390">
    <property type="entry name" value="WH_DNA-bd_sf"/>
</dbReference>
<dbReference type="Gene3D" id="1.10.10.10">
    <property type="entry name" value="Winged helix-like DNA-binding domain superfamily/Winged helix DNA-binding domain"/>
    <property type="match status" value="1"/>
</dbReference>
<organism evidence="5">
    <name type="scientific">Eustigmatophyceae sp. Ndem 8/9T-3m6.8</name>
    <dbReference type="NCBI Taxonomy" id="2506146"/>
    <lineage>
        <taxon>Eukaryota</taxon>
        <taxon>Sar</taxon>
        <taxon>Stramenopiles</taxon>
        <taxon>Ochrophyta</taxon>
        <taxon>Eustigmatophyceae</taxon>
    </lineage>
</organism>
<keyword evidence="2" id="KW-0805">Transcription regulation</keyword>
<dbReference type="PROSITE" id="PS50931">
    <property type="entry name" value="HTH_LYSR"/>
    <property type="match status" value="1"/>
</dbReference>
<name>A0A3R5WX91_9STRA</name>
<proteinExistence type="inferred from homology"/>
<feature type="domain" description="HTH lysR-type" evidence="4">
    <location>
        <begin position="60"/>
        <end position="107"/>
    </location>
</feature>
<evidence type="ECO:0000256" key="2">
    <source>
        <dbReference type="ARBA" id="ARBA00023015"/>
    </source>
</evidence>
<dbReference type="GeneID" id="38948006"/>
<evidence type="ECO:0000256" key="3">
    <source>
        <dbReference type="ARBA" id="ARBA00023163"/>
    </source>
</evidence>
<dbReference type="Pfam" id="PF00126">
    <property type="entry name" value="HTH_1"/>
    <property type="match status" value="1"/>
</dbReference>
<reference evidence="5" key="1">
    <citation type="journal article" date="2019" name="Genome Biol. Evol.">
        <title>Plastid Genomes and Proteins Illuminate the Evolution of Eustigmatophyte Algae and Their Bacterial Endosymbionts.</title>
        <authorList>
            <person name="Sevcikova T."/>
            <person name="Yurchenko T."/>
            <person name="Fawley K.P."/>
            <person name="Amaral R."/>
            <person name="Strnad H."/>
            <person name="Santos L.M."/>
            <person name="Fawley M.W."/>
            <person name="Elias M."/>
        </authorList>
    </citation>
    <scope>NUCLEOTIDE SEQUENCE</scope>
</reference>
<dbReference type="GO" id="GO:0003700">
    <property type="term" value="F:DNA-binding transcription factor activity"/>
    <property type="evidence" value="ECO:0007669"/>
    <property type="project" value="InterPro"/>
</dbReference>
<evidence type="ECO:0000259" key="4">
    <source>
        <dbReference type="PROSITE" id="PS50931"/>
    </source>
</evidence>
<protein>
    <submittedName>
        <fullName evidence="5">LysR transcriptional regulator</fullName>
    </submittedName>
</protein>
<gene>
    <name evidence="5" type="primary">rbcR</name>
</gene>
<dbReference type="AlphaFoldDB" id="A0A3R5WX91"/>
<dbReference type="SUPFAM" id="SSF46785">
    <property type="entry name" value="Winged helix' DNA-binding domain"/>
    <property type="match status" value="1"/>
</dbReference>
<evidence type="ECO:0000256" key="1">
    <source>
        <dbReference type="ARBA" id="ARBA00009437"/>
    </source>
</evidence>
<keyword evidence="3" id="KW-0804">Transcription</keyword>
<evidence type="ECO:0000313" key="5">
    <source>
        <dbReference type="EMBL" id="QAA11839.1"/>
    </source>
</evidence>
<dbReference type="InterPro" id="IPR036388">
    <property type="entry name" value="WH-like_DNA-bd_sf"/>
</dbReference>
<dbReference type="RefSeq" id="YP_009550904.1">
    <property type="nucleotide sequence ID" value="NC_040298.1"/>
</dbReference>
<dbReference type="EMBL" id="MK281456">
    <property type="protein sequence ID" value="QAA11839.1"/>
    <property type="molecule type" value="Genomic_DNA"/>
</dbReference>
<sequence>MLRTLEIKNFDRKTNFDKSFYSTCRVPNSKFPRPIYYLHKSKQKRFKDEKTLNFLKFKQINFELLFIFYKVVVGGSLSKAAKQLNISQPAISLSLQRIEKKVGFRLFKQLNYKNSLILNDYGSIVFNHVQRMLQIVEESLGFNRLSLSYNEILPAKLESINLFSNFSRNDFVHSRINNSLFTSLSRKYFINLIQLNFKFFENQSKFIIFQRKIINLENLSAFTSSTVFVVDKFSSIKNLNNQTFSSLNKINFIEIQTTNAFKLCLSLKISDYKCWG</sequence>